<organism evidence="8 9">
    <name type="scientific">Reinekea marina</name>
    <dbReference type="NCBI Taxonomy" id="1310421"/>
    <lineage>
        <taxon>Bacteria</taxon>
        <taxon>Pseudomonadati</taxon>
        <taxon>Pseudomonadota</taxon>
        <taxon>Gammaproteobacteria</taxon>
        <taxon>Oceanospirillales</taxon>
        <taxon>Saccharospirillaceae</taxon>
        <taxon>Reinekea</taxon>
    </lineage>
</organism>
<dbReference type="SMART" id="SM00283">
    <property type="entry name" value="MA"/>
    <property type="match status" value="1"/>
</dbReference>
<proteinExistence type="inferred from homology"/>
<accession>A0ABV7WQG1</accession>
<protein>
    <submittedName>
        <fullName evidence="8">Methyl-accepting chemotaxis protein</fullName>
    </submittedName>
</protein>
<evidence type="ECO:0000256" key="3">
    <source>
        <dbReference type="ARBA" id="ARBA00029447"/>
    </source>
</evidence>
<feature type="domain" description="Methyl-accepting transducer" evidence="6">
    <location>
        <begin position="124"/>
        <end position="360"/>
    </location>
</feature>
<feature type="domain" description="HAMP" evidence="7">
    <location>
        <begin position="67"/>
        <end position="119"/>
    </location>
</feature>
<comment type="caution">
    <text evidence="8">The sequence shown here is derived from an EMBL/GenBank/DDBJ whole genome shotgun (WGS) entry which is preliminary data.</text>
</comment>
<reference evidence="9" key="1">
    <citation type="journal article" date="2019" name="Int. J. Syst. Evol. Microbiol.">
        <title>The Global Catalogue of Microorganisms (GCM) 10K type strain sequencing project: providing services to taxonomists for standard genome sequencing and annotation.</title>
        <authorList>
            <consortium name="The Broad Institute Genomics Platform"/>
            <consortium name="The Broad Institute Genome Sequencing Center for Infectious Disease"/>
            <person name="Wu L."/>
            <person name="Ma J."/>
        </authorList>
    </citation>
    <scope>NUCLEOTIDE SEQUENCE [LARGE SCALE GENOMIC DNA]</scope>
    <source>
        <strain evidence="9">CECT 8288</strain>
    </source>
</reference>
<dbReference type="PROSITE" id="PS50885">
    <property type="entry name" value="HAMP"/>
    <property type="match status" value="1"/>
</dbReference>
<keyword evidence="9" id="KW-1185">Reference proteome</keyword>
<dbReference type="SMART" id="SM00304">
    <property type="entry name" value="HAMP"/>
    <property type="match status" value="1"/>
</dbReference>
<dbReference type="CDD" id="cd06225">
    <property type="entry name" value="HAMP"/>
    <property type="match status" value="1"/>
</dbReference>
<evidence type="ECO:0000259" key="7">
    <source>
        <dbReference type="PROSITE" id="PS50885"/>
    </source>
</evidence>
<comment type="subcellular location">
    <subcellularLocation>
        <location evidence="1">Membrane</location>
    </subcellularLocation>
</comment>
<keyword evidence="5" id="KW-0812">Transmembrane</keyword>
<name>A0ABV7WQG1_9GAMM</name>
<dbReference type="Proteomes" id="UP001595710">
    <property type="component" value="Unassembled WGS sequence"/>
</dbReference>
<feature type="transmembrane region" description="Helical" evidence="5">
    <location>
        <begin position="12"/>
        <end position="36"/>
    </location>
</feature>
<evidence type="ECO:0000256" key="5">
    <source>
        <dbReference type="SAM" id="Phobius"/>
    </source>
</evidence>
<evidence type="ECO:0000256" key="1">
    <source>
        <dbReference type="ARBA" id="ARBA00004370"/>
    </source>
</evidence>
<evidence type="ECO:0000256" key="4">
    <source>
        <dbReference type="PROSITE-ProRule" id="PRU00284"/>
    </source>
</evidence>
<sequence>MKLLNRHSLLSNTLTSFLAFGLVIGAIFPFFASLFVEFKPGLLGVFAVACVMAGLVMGVANYIILHKILLVKLQQIAVVARQISDKDISHQCHLESDDMIGDIIASFNGMAEDLRQLMHRVNSSVGLMSTNAHSQHEDSVKLNDGVQSQQTKTQAVIEGVQAASEHNGCISENSKQACIGAEKVNRFSSEGYSLVTKTQQSVLQLSEQLKGTSDFSAKLAADSESISKMLSEIRGIADQTNLLALNAAIEAARAGEQGRGFAVVADEVRTLANRTQTSTEDIANTVESLEQGTRQMLNNLSSALQGVEVTATDMSAMNDLVGKVHEGVEQVKALNQTIEQESQYQHQLYQQIESNMADIATIGDTTVAIAQSNLTASNQTESSVSELDSIVRVYKLD</sequence>
<evidence type="ECO:0000256" key="2">
    <source>
        <dbReference type="ARBA" id="ARBA00023224"/>
    </source>
</evidence>
<keyword evidence="2 4" id="KW-0807">Transducer</keyword>
<dbReference type="InterPro" id="IPR004089">
    <property type="entry name" value="MCPsignal_dom"/>
</dbReference>
<dbReference type="PROSITE" id="PS50111">
    <property type="entry name" value="CHEMOTAXIS_TRANSDUC_2"/>
    <property type="match status" value="1"/>
</dbReference>
<dbReference type="RefSeq" id="WP_377362508.1">
    <property type="nucleotide sequence ID" value="NZ_JBHRYN010000008.1"/>
</dbReference>
<dbReference type="InterPro" id="IPR003660">
    <property type="entry name" value="HAMP_dom"/>
</dbReference>
<feature type="transmembrane region" description="Helical" evidence="5">
    <location>
        <begin position="42"/>
        <end position="65"/>
    </location>
</feature>
<dbReference type="Gene3D" id="1.10.287.950">
    <property type="entry name" value="Methyl-accepting chemotaxis protein"/>
    <property type="match status" value="1"/>
</dbReference>
<dbReference type="Pfam" id="PF00015">
    <property type="entry name" value="MCPsignal"/>
    <property type="match status" value="1"/>
</dbReference>
<comment type="similarity">
    <text evidence="3">Belongs to the methyl-accepting chemotaxis (MCP) protein family.</text>
</comment>
<dbReference type="PANTHER" id="PTHR32089">
    <property type="entry name" value="METHYL-ACCEPTING CHEMOTAXIS PROTEIN MCPB"/>
    <property type="match status" value="1"/>
</dbReference>
<keyword evidence="5" id="KW-0472">Membrane</keyword>
<dbReference type="SUPFAM" id="SSF58104">
    <property type="entry name" value="Methyl-accepting chemotaxis protein (MCP) signaling domain"/>
    <property type="match status" value="1"/>
</dbReference>
<dbReference type="PANTHER" id="PTHR32089:SF112">
    <property type="entry name" value="LYSOZYME-LIKE PROTEIN-RELATED"/>
    <property type="match status" value="1"/>
</dbReference>
<dbReference type="EMBL" id="JBHRYN010000008">
    <property type="protein sequence ID" value="MFC3701212.1"/>
    <property type="molecule type" value="Genomic_DNA"/>
</dbReference>
<keyword evidence="5" id="KW-1133">Transmembrane helix</keyword>
<evidence type="ECO:0000313" key="9">
    <source>
        <dbReference type="Proteomes" id="UP001595710"/>
    </source>
</evidence>
<evidence type="ECO:0000259" key="6">
    <source>
        <dbReference type="PROSITE" id="PS50111"/>
    </source>
</evidence>
<evidence type="ECO:0000313" key="8">
    <source>
        <dbReference type="EMBL" id="MFC3701212.1"/>
    </source>
</evidence>
<gene>
    <name evidence="8" type="ORF">ACFOND_06110</name>
</gene>